<comment type="similarity">
    <text evidence="1">Belongs to the ribonucleoside diphosphate reductase small chain family.</text>
</comment>
<dbReference type="InterPro" id="IPR033909">
    <property type="entry name" value="RNR_small"/>
</dbReference>
<name>D6PL22_9ZZZZ</name>
<dbReference type="EMBL" id="GU943139">
    <property type="protein sequence ID" value="ADD96423.1"/>
    <property type="molecule type" value="Genomic_DNA"/>
</dbReference>
<dbReference type="Pfam" id="PF00268">
    <property type="entry name" value="Ribonuc_red_sm"/>
    <property type="match status" value="1"/>
</dbReference>
<reference evidence="2" key="1">
    <citation type="journal article" date="2010" name="ISME J.">
        <title>Metagenome of the Mediterranean deep chlorophyll maximum studied by direct and fosmid library 454 pyrosequencing.</title>
        <authorList>
            <person name="Ghai R."/>
            <person name="Martin-Cuadrado A.B."/>
            <person name="Molto A.G."/>
            <person name="Heredia I.G."/>
            <person name="Cabrera R."/>
            <person name="Martin J."/>
            <person name="Verdu M."/>
            <person name="Deschamps P."/>
            <person name="Moreira D."/>
            <person name="Lopez-Garcia P."/>
            <person name="Mira A."/>
            <person name="Rodriguez-Valera F."/>
        </authorList>
    </citation>
    <scope>NUCLEOTIDE SEQUENCE</scope>
</reference>
<dbReference type="AlphaFoldDB" id="D6PL22"/>
<dbReference type="GO" id="GO:0016491">
    <property type="term" value="F:oxidoreductase activity"/>
    <property type="evidence" value="ECO:0007669"/>
    <property type="project" value="InterPro"/>
</dbReference>
<dbReference type="PANTHER" id="PTHR23409">
    <property type="entry name" value="RIBONUCLEOSIDE-DIPHOSPHATE REDUCTASE SMALL CHAIN"/>
    <property type="match status" value="1"/>
</dbReference>
<dbReference type="GO" id="GO:0009263">
    <property type="term" value="P:deoxyribonucleotide biosynthetic process"/>
    <property type="evidence" value="ECO:0007669"/>
    <property type="project" value="InterPro"/>
</dbReference>
<accession>D6PL22</accession>
<evidence type="ECO:0000313" key="2">
    <source>
        <dbReference type="EMBL" id="ADD96423.1"/>
    </source>
</evidence>
<dbReference type="SUPFAM" id="SSF47240">
    <property type="entry name" value="Ferritin-like"/>
    <property type="match status" value="1"/>
</dbReference>
<dbReference type="InterPro" id="IPR000358">
    <property type="entry name" value="RNR_small_fam"/>
</dbReference>
<dbReference type="CDD" id="cd01049">
    <property type="entry name" value="RNRR2"/>
    <property type="match status" value="1"/>
</dbReference>
<organism evidence="2">
    <name type="scientific">uncultured organism MedDCM-OCT-S09-C426</name>
    <dbReference type="NCBI Taxonomy" id="743650"/>
    <lineage>
        <taxon>unclassified sequences</taxon>
        <taxon>environmental samples</taxon>
    </lineage>
</organism>
<proteinExistence type="inferred from homology"/>
<dbReference type="InterPro" id="IPR012348">
    <property type="entry name" value="RNR-like"/>
</dbReference>
<evidence type="ECO:0000256" key="1">
    <source>
        <dbReference type="ARBA" id="ARBA00009303"/>
    </source>
</evidence>
<dbReference type="PANTHER" id="PTHR23409:SF18">
    <property type="entry name" value="RIBONUCLEOSIDE-DIPHOSPHATE REDUCTASE SUBUNIT M2"/>
    <property type="match status" value="1"/>
</dbReference>
<dbReference type="Gene3D" id="1.10.620.20">
    <property type="entry name" value="Ribonucleotide Reductase, subunit A"/>
    <property type="match status" value="1"/>
</dbReference>
<protein>
    <submittedName>
        <fullName evidence="2">Uncharacterized protein</fullName>
    </submittedName>
</protein>
<dbReference type="InterPro" id="IPR009078">
    <property type="entry name" value="Ferritin-like_SF"/>
</dbReference>
<sequence length="147" mass="17211">MLLALGRQNKLPGLSDQIRYTLRDESLHINFGTYLINTLKEQYPTIWTKKFEEETIEHIKKAVQLEINYAHDVLPRGILGLNADMFVDYMHYIGNRRLEGIGLDYRFESDTNPFPWLSEVVDTGAMTNFFERKVKDYQNSGVLEDDF</sequence>